<feature type="domain" description="HIT" evidence="4">
    <location>
        <begin position="4"/>
        <end position="110"/>
    </location>
</feature>
<organism evidence="5">
    <name type="scientific">Variovorax paradoxus (strain S110)</name>
    <dbReference type="NCBI Taxonomy" id="543728"/>
    <lineage>
        <taxon>Bacteria</taxon>
        <taxon>Pseudomonadati</taxon>
        <taxon>Pseudomonadota</taxon>
        <taxon>Betaproteobacteria</taxon>
        <taxon>Burkholderiales</taxon>
        <taxon>Comamonadaceae</taxon>
        <taxon>Variovorax</taxon>
    </lineage>
</organism>
<dbReference type="InterPro" id="IPR019808">
    <property type="entry name" value="Histidine_triad_CS"/>
</dbReference>
<reference evidence="5" key="1">
    <citation type="submission" date="2009-06" db="EMBL/GenBank/DDBJ databases">
        <title>Complete sequence of chromosome 1 of Variovorax paradoxus S110.</title>
        <authorList>
            <consortium name="US DOE Joint Genome Institute"/>
            <person name="Lucas S."/>
            <person name="Copeland A."/>
            <person name="Lapidus A."/>
            <person name="Glavina del Rio T."/>
            <person name="Tice H."/>
            <person name="Bruce D."/>
            <person name="Goodwin L."/>
            <person name="Pitluck S."/>
            <person name="Chertkov O."/>
            <person name="Brettin T."/>
            <person name="Detter J.C."/>
            <person name="Han C."/>
            <person name="Larimer F."/>
            <person name="Land M."/>
            <person name="Hauser L."/>
            <person name="Kyrpides N."/>
            <person name="Ovchinnikova G."/>
            <person name="Orwin P."/>
            <person name="Leadbetter J.R."/>
            <person name="Spain J.C."/>
            <person name="Han J.I."/>
        </authorList>
    </citation>
    <scope>NUCLEOTIDE SEQUENCE</scope>
    <source>
        <strain evidence="5">S110</strain>
    </source>
</reference>
<evidence type="ECO:0000256" key="1">
    <source>
        <dbReference type="PIRSR" id="PIRSR601310-1"/>
    </source>
</evidence>
<evidence type="ECO:0000259" key="4">
    <source>
        <dbReference type="PROSITE" id="PS51084"/>
    </source>
</evidence>
<evidence type="ECO:0000256" key="3">
    <source>
        <dbReference type="PROSITE-ProRule" id="PRU00464"/>
    </source>
</evidence>
<sequence>MTEKPCPFCGLPAERVLGQNAHALWIRDGFPVSPGHSLVIPKRHIGSFFETSPQERAALLELLDQAQAAAATEFHPDGFNIGINDGAAAGQTVPHLHIHLIPRYLDDQSDPRGGVRWVIPDKADYWSSRD</sequence>
<dbReference type="PROSITE" id="PS51084">
    <property type="entry name" value="HIT_2"/>
    <property type="match status" value="1"/>
</dbReference>
<proteinExistence type="predicted"/>
<evidence type="ECO:0000313" key="5">
    <source>
        <dbReference type="EMBL" id="ACS21171.1"/>
    </source>
</evidence>
<dbReference type="KEGG" id="vap:Vapar_4565"/>
<dbReference type="PRINTS" id="PR00332">
    <property type="entry name" value="HISTRIAD"/>
</dbReference>
<dbReference type="Pfam" id="PF01230">
    <property type="entry name" value="HIT"/>
    <property type="match status" value="1"/>
</dbReference>
<evidence type="ECO:0000256" key="2">
    <source>
        <dbReference type="PIRSR" id="PIRSR601310-3"/>
    </source>
</evidence>
<dbReference type="EMBL" id="CP001635">
    <property type="protein sequence ID" value="ACS21171.1"/>
    <property type="molecule type" value="Genomic_DNA"/>
</dbReference>
<dbReference type="InterPro" id="IPR011146">
    <property type="entry name" value="HIT-like"/>
</dbReference>
<dbReference type="SUPFAM" id="SSF54197">
    <property type="entry name" value="HIT-like"/>
    <property type="match status" value="1"/>
</dbReference>
<dbReference type="PANTHER" id="PTHR42997:SF1">
    <property type="entry name" value="AP-4-A PHOSPHORYLASE"/>
    <property type="match status" value="1"/>
</dbReference>
<accession>C5CL20</accession>
<dbReference type="InterPro" id="IPR052908">
    <property type="entry name" value="AP-4-A_phosphorylase"/>
</dbReference>
<dbReference type="HOGENOM" id="CLU_056776_5_1_4"/>
<dbReference type="eggNOG" id="COG0537">
    <property type="taxonomic scope" value="Bacteria"/>
</dbReference>
<dbReference type="OrthoDB" id="9784774at2"/>
<name>C5CL20_VARPS</name>
<dbReference type="AlphaFoldDB" id="C5CL20"/>
<gene>
    <name evidence="5" type="ordered locus">Vapar_4565</name>
</gene>
<feature type="active site" description="Tele-AMP-histidine intermediate" evidence="1">
    <location>
        <position position="97"/>
    </location>
</feature>
<feature type="short sequence motif" description="Histidine triad motif" evidence="2 3">
    <location>
        <begin position="95"/>
        <end position="99"/>
    </location>
</feature>
<dbReference type="PROSITE" id="PS00892">
    <property type="entry name" value="HIT_1"/>
    <property type="match status" value="1"/>
</dbReference>
<dbReference type="STRING" id="543728.Vapar_4565"/>
<dbReference type="Gene3D" id="3.30.428.10">
    <property type="entry name" value="HIT-like"/>
    <property type="match status" value="1"/>
</dbReference>
<dbReference type="GO" id="GO:0003824">
    <property type="term" value="F:catalytic activity"/>
    <property type="evidence" value="ECO:0007669"/>
    <property type="project" value="InterPro"/>
</dbReference>
<dbReference type="PANTHER" id="PTHR42997">
    <property type="entry name" value="HIT FAMILY HYDROLASE"/>
    <property type="match status" value="1"/>
</dbReference>
<dbReference type="InterPro" id="IPR036265">
    <property type="entry name" value="HIT-like_sf"/>
</dbReference>
<protein>
    <submittedName>
        <fullName evidence="5">Histidine triad (HIT) protein</fullName>
    </submittedName>
</protein>
<dbReference type="InterPro" id="IPR001310">
    <property type="entry name" value="Histidine_triad_HIT"/>
</dbReference>